<accession>A0A8T2YJS4</accession>
<reference evidence="2" key="1">
    <citation type="journal article" date="2021" name="J. Hered.">
        <title>Genome Assembly of Salicaceae Populus deltoides (Eastern Cottonwood) I-69 Based on Nanopore Sequencing and Hi-C Technologies.</title>
        <authorList>
            <person name="Bai S."/>
            <person name="Wu H."/>
            <person name="Zhang J."/>
            <person name="Pan Z."/>
            <person name="Zhao W."/>
            <person name="Li Z."/>
            <person name="Tong C."/>
        </authorList>
    </citation>
    <scope>NUCLEOTIDE SEQUENCE</scope>
    <source>
        <tissue evidence="2">Leaf</tissue>
    </source>
</reference>
<feature type="transmembrane region" description="Helical" evidence="1">
    <location>
        <begin position="159"/>
        <end position="183"/>
    </location>
</feature>
<comment type="caution">
    <text evidence="2">The sequence shown here is derived from an EMBL/GenBank/DDBJ whole genome shotgun (WGS) entry which is preliminary data.</text>
</comment>
<keyword evidence="1" id="KW-0812">Transmembrane</keyword>
<keyword evidence="1" id="KW-1133">Transmembrane helix</keyword>
<name>A0A8T2YJS4_POPDE</name>
<feature type="transmembrane region" description="Helical" evidence="1">
    <location>
        <begin position="189"/>
        <end position="213"/>
    </location>
</feature>
<evidence type="ECO:0000256" key="1">
    <source>
        <dbReference type="SAM" id="Phobius"/>
    </source>
</evidence>
<proteinExistence type="predicted"/>
<protein>
    <recommendedName>
        <fullName evidence="4">Transmembrane protein</fullName>
    </recommendedName>
</protein>
<dbReference type="AlphaFoldDB" id="A0A8T2YJS4"/>
<gene>
    <name evidence="2" type="ORF">H0E87_012488</name>
</gene>
<dbReference type="Proteomes" id="UP000807159">
    <property type="component" value="Chromosome 6"/>
</dbReference>
<organism evidence="2 3">
    <name type="scientific">Populus deltoides</name>
    <name type="common">Eastern poplar</name>
    <name type="synonym">Eastern cottonwood</name>
    <dbReference type="NCBI Taxonomy" id="3696"/>
    <lineage>
        <taxon>Eukaryota</taxon>
        <taxon>Viridiplantae</taxon>
        <taxon>Streptophyta</taxon>
        <taxon>Embryophyta</taxon>
        <taxon>Tracheophyta</taxon>
        <taxon>Spermatophyta</taxon>
        <taxon>Magnoliopsida</taxon>
        <taxon>eudicotyledons</taxon>
        <taxon>Gunneridae</taxon>
        <taxon>Pentapetalae</taxon>
        <taxon>rosids</taxon>
        <taxon>fabids</taxon>
        <taxon>Malpighiales</taxon>
        <taxon>Salicaceae</taxon>
        <taxon>Saliceae</taxon>
        <taxon>Populus</taxon>
    </lineage>
</organism>
<evidence type="ECO:0008006" key="4">
    <source>
        <dbReference type="Google" id="ProtNLM"/>
    </source>
</evidence>
<keyword evidence="1" id="KW-0472">Membrane</keyword>
<sequence length="234" mass="24516">MDVPSAYQDPFVLDPPSVDINEISCSSSGRLLTLSASTDRDPHSSGVHAQHISVVGFTGCSPRSGLLVAIIGALSPYVGCACLGVLGFVVVLICMSSMLLDVLLAAATDPLGCCFMQLVCSASGSWLFLCNVVCFLKLAAGTFAGFFRSVMCWSAGVDVVVQLVIAGLFPATGLLLLLSAIMQRFDGCWIAYAGIPGYCLLITGWDALSCVGIHGYGWMLSRFGSDCEPGLACY</sequence>
<evidence type="ECO:0000313" key="3">
    <source>
        <dbReference type="Proteomes" id="UP000807159"/>
    </source>
</evidence>
<keyword evidence="3" id="KW-1185">Reference proteome</keyword>
<dbReference type="EMBL" id="JACEGQ020000006">
    <property type="protein sequence ID" value="KAH8505256.1"/>
    <property type="molecule type" value="Genomic_DNA"/>
</dbReference>
<feature type="transmembrane region" description="Helical" evidence="1">
    <location>
        <begin position="125"/>
        <end position="147"/>
    </location>
</feature>
<evidence type="ECO:0000313" key="2">
    <source>
        <dbReference type="EMBL" id="KAH8505256.1"/>
    </source>
</evidence>